<dbReference type="Pfam" id="PF00262">
    <property type="entry name" value="Calreticulin"/>
    <property type="match status" value="2"/>
</dbReference>
<evidence type="ECO:0000256" key="7">
    <source>
        <dbReference type="ARBA" id="ARBA00022824"/>
    </source>
</evidence>
<accession>A0A1X0NIG9</accession>
<comment type="caution">
    <text evidence="16">The sequence shown here is derived from an EMBL/GenBank/DDBJ whole genome shotgun (WGS) entry which is preliminary data.</text>
</comment>
<feature type="region of interest" description="Disordered" evidence="15">
    <location>
        <begin position="210"/>
        <end position="253"/>
    </location>
</feature>
<sequence>MRAIVLLCALLGLSMLVSVNGKILFHEDFSSLDKWVQSKERDDYGKVELSAGKNEPEGSSNKKGLRLTEDARFYAISTEFPTPISNENKELVFSFVVKHEQDLKCGGAYLKYLPAMDPTKFNGESKYWLMFGPDRCGSKNKVHIILHYNGVNHEWSKNFRYPEDSITHAYTLRIAPDNSYSFYLDGQERMKGTLEEDWSLLPAKEIADPSDVKPADWVDEPTIVDPNDVKPADWDNEPAMIPDTEAKRPDDWDDAEDGEWEAPMVPNPNAKGEWHPKRIPNPAYKGEWAPRMIPNPEYKEDKELYKVREPLAHVGIDVWQVESGSIFRDIIIGDDVNEVLEMVKKTVEEERKKEEAEKEKKEADAKKEEEKKEGEKKEADEDKGDL</sequence>
<feature type="binding site" evidence="12">
    <location>
        <position position="134"/>
    </location>
    <ligand>
        <name>an alpha-D-glucoside</name>
        <dbReference type="ChEBI" id="CHEBI:22390"/>
    </ligand>
</feature>
<organism evidence="16 17">
    <name type="scientific">Trypanosoma theileri</name>
    <dbReference type="NCBI Taxonomy" id="67003"/>
    <lineage>
        <taxon>Eukaryota</taxon>
        <taxon>Discoba</taxon>
        <taxon>Euglenozoa</taxon>
        <taxon>Kinetoplastea</taxon>
        <taxon>Metakinetoplastina</taxon>
        <taxon>Trypanosomatida</taxon>
        <taxon>Trypanosomatidae</taxon>
        <taxon>Trypanosoma</taxon>
    </lineage>
</organism>
<dbReference type="GO" id="GO:0005789">
    <property type="term" value="C:endoplasmic reticulum membrane"/>
    <property type="evidence" value="ECO:0007669"/>
    <property type="project" value="TreeGrafter"/>
</dbReference>
<evidence type="ECO:0000256" key="8">
    <source>
        <dbReference type="ARBA" id="ARBA00022833"/>
    </source>
</evidence>
<keyword evidence="17" id="KW-1185">Reference proteome</keyword>
<evidence type="ECO:0000256" key="12">
    <source>
        <dbReference type="PIRSR" id="PIRSR002356-1"/>
    </source>
</evidence>
<evidence type="ECO:0000256" key="4">
    <source>
        <dbReference type="ARBA" id="ARBA00022729"/>
    </source>
</evidence>
<evidence type="ECO:0000256" key="15">
    <source>
        <dbReference type="SAM" id="MobiDB-lite"/>
    </source>
</evidence>
<dbReference type="PIRSF" id="PIRSF002356">
    <property type="entry name" value="Calreticulin"/>
    <property type="match status" value="1"/>
</dbReference>
<feature type="binding site" evidence="12">
    <location>
        <position position="317"/>
    </location>
    <ligand>
        <name>an alpha-D-glucoside</name>
        <dbReference type="ChEBI" id="CHEBI:22390"/>
    </ligand>
</feature>
<dbReference type="InterPro" id="IPR018124">
    <property type="entry name" value="Calret/calnex_CS"/>
</dbReference>
<feature type="chain" id="PRO_5011819330" description="Calreticulin" evidence="14">
    <location>
        <begin position="22"/>
        <end position="386"/>
    </location>
</feature>
<keyword evidence="5" id="KW-0430">Lectin</keyword>
<evidence type="ECO:0000256" key="13">
    <source>
        <dbReference type="PIRSR" id="PIRSR002356-3"/>
    </source>
</evidence>
<dbReference type="FunFam" id="2.10.250.10:FF:000002">
    <property type="entry name" value="Calreticulin"/>
    <property type="match status" value="1"/>
</dbReference>
<dbReference type="GO" id="GO:0036503">
    <property type="term" value="P:ERAD pathway"/>
    <property type="evidence" value="ECO:0007669"/>
    <property type="project" value="TreeGrafter"/>
</dbReference>
<dbReference type="Proteomes" id="UP000192257">
    <property type="component" value="Unassembled WGS sequence"/>
</dbReference>
<feature type="disulfide bond" evidence="13">
    <location>
        <begin position="105"/>
        <end position="136"/>
    </location>
</feature>
<dbReference type="PRINTS" id="PR00626">
    <property type="entry name" value="CALRETICULIN"/>
</dbReference>
<dbReference type="InterPro" id="IPR009169">
    <property type="entry name" value="Calreticulin"/>
</dbReference>
<reference evidence="16 17" key="1">
    <citation type="submission" date="2017-03" db="EMBL/GenBank/DDBJ databases">
        <title>An alternative strategy for trypanosome survival in the mammalian bloodstream revealed through genome and transcriptome analysis of the ubiquitous bovine parasite Trypanosoma (Megatrypanum) theileri.</title>
        <authorList>
            <person name="Kelly S."/>
            <person name="Ivens A."/>
            <person name="Mott A."/>
            <person name="O'Neill E."/>
            <person name="Emms D."/>
            <person name="Macleod O."/>
            <person name="Voorheis P."/>
            <person name="Matthews J."/>
            <person name="Matthews K."/>
            <person name="Carrington M."/>
        </authorList>
    </citation>
    <scope>NUCLEOTIDE SEQUENCE [LARGE SCALE GENOMIC DNA]</scope>
    <source>
        <strain evidence="16">Edinburgh</strain>
    </source>
</reference>
<feature type="region of interest" description="Disordered" evidence="15">
    <location>
        <begin position="348"/>
        <end position="386"/>
    </location>
</feature>
<feature type="binding site" evidence="12">
    <location>
        <position position="111"/>
    </location>
    <ligand>
        <name>an alpha-D-glucoside</name>
        <dbReference type="ChEBI" id="CHEBI:22390"/>
    </ligand>
</feature>
<evidence type="ECO:0000256" key="5">
    <source>
        <dbReference type="ARBA" id="ARBA00022734"/>
    </source>
</evidence>
<dbReference type="InterPro" id="IPR001580">
    <property type="entry name" value="Calret/calnex"/>
</dbReference>
<keyword evidence="7 11" id="KW-0256">Endoplasmic reticulum</keyword>
<evidence type="ECO:0000256" key="14">
    <source>
        <dbReference type="RuleBase" id="RU362126"/>
    </source>
</evidence>
<evidence type="ECO:0000313" key="17">
    <source>
        <dbReference type="Proteomes" id="UP000192257"/>
    </source>
</evidence>
<dbReference type="Gene3D" id="2.60.120.200">
    <property type="match status" value="1"/>
</dbReference>
<dbReference type="GO" id="GO:0006457">
    <property type="term" value="P:protein folding"/>
    <property type="evidence" value="ECO:0007669"/>
    <property type="project" value="InterPro"/>
</dbReference>
<name>A0A1X0NIG9_9TRYP</name>
<feature type="signal peptide" evidence="14">
    <location>
        <begin position="1"/>
        <end position="21"/>
    </location>
</feature>
<evidence type="ECO:0000256" key="10">
    <source>
        <dbReference type="ARBA" id="ARBA00023186"/>
    </source>
</evidence>
<dbReference type="GO" id="GO:0051082">
    <property type="term" value="F:unfolded protein binding"/>
    <property type="evidence" value="ECO:0007669"/>
    <property type="project" value="InterPro"/>
</dbReference>
<dbReference type="GeneID" id="39989970"/>
<keyword evidence="3" id="KW-0479">Metal-binding</keyword>
<dbReference type="RefSeq" id="XP_028878591.1">
    <property type="nucleotide sequence ID" value="XM_029030190.1"/>
</dbReference>
<evidence type="ECO:0000256" key="3">
    <source>
        <dbReference type="ARBA" id="ARBA00022723"/>
    </source>
</evidence>
<evidence type="ECO:0000256" key="6">
    <source>
        <dbReference type="ARBA" id="ARBA00022737"/>
    </source>
</evidence>
<evidence type="ECO:0000256" key="1">
    <source>
        <dbReference type="ARBA" id="ARBA00004319"/>
    </source>
</evidence>
<dbReference type="PROSITE" id="PS00804">
    <property type="entry name" value="CALRETICULIN_2"/>
    <property type="match status" value="1"/>
</dbReference>
<dbReference type="STRING" id="67003.A0A1X0NIG9"/>
<dbReference type="InterPro" id="IPR009033">
    <property type="entry name" value="Calreticulin/calnexin_P_dom_sf"/>
</dbReference>
<dbReference type="Gene3D" id="2.10.250.10">
    <property type="entry name" value="Calreticulin/calnexin, P domain"/>
    <property type="match status" value="1"/>
</dbReference>
<dbReference type="GO" id="GO:0005509">
    <property type="term" value="F:calcium ion binding"/>
    <property type="evidence" value="ECO:0007669"/>
    <property type="project" value="InterPro"/>
</dbReference>
<evidence type="ECO:0000256" key="2">
    <source>
        <dbReference type="ARBA" id="ARBA00010983"/>
    </source>
</evidence>
<keyword evidence="9" id="KW-0106">Calcium</keyword>
<keyword evidence="13" id="KW-1015">Disulfide bond</keyword>
<comment type="subcellular location">
    <subcellularLocation>
        <location evidence="1 11">Endoplasmic reticulum lumen</location>
    </subcellularLocation>
</comment>
<comment type="similarity">
    <text evidence="2 11 14">Belongs to the calreticulin family.</text>
</comment>
<dbReference type="PANTHER" id="PTHR11073:SF2">
    <property type="entry name" value="CALRETICULIN"/>
    <property type="match status" value="1"/>
</dbReference>
<evidence type="ECO:0000313" key="16">
    <source>
        <dbReference type="EMBL" id="ORC84525.1"/>
    </source>
</evidence>
<dbReference type="OrthoDB" id="1938156at2759"/>
<feature type="binding site" evidence="12">
    <location>
        <position position="127"/>
    </location>
    <ligand>
        <name>an alpha-D-glucoside</name>
        <dbReference type="ChEBI" id="CHEBI:22390"/>
    </ligand>
</feature>
<dbReference type="AlphaFoldDB" id="A0A1X0NIG9"/>
<dbReference type="PROSITE" id="PS00803">
    <property type="entry name" value="CALRETICULIN_1"/>
    <property type="match status" value="1"/>
</dbReference>
<dbReference type="SUPFAM" id="SSF63887">
    <property type="entry name" value="P-domain of calnexin/calreticulin"/>
    <property type="match status" value="1"/>
</dbReference>
<protein>
    <recommendedName>
        <fullName evidence="11">Calreticulin</fullName>
    </recommendedName>
</protein>
<dbReference type="VEuPathDB" id="TriTrypDB:TM35_000441810"/>
<keyword evidence="6" id="KW-0677">Repeat</keyword>
<dbReference type="PANTHER" id="PTHR11073">
    <property type="entry name" value="CALRETICULIN AND CALNEXIN"/>
    <property type="match status" value="1"/>
</dbReference>
<dbReference type="GO" id="GO:0030246">
    <property type="term" value="F:carbohydrate binding"/>
    <property type="evidence" value="ECO:0007669"/>
    <property type="project" value="UniProtKB-KW"/>
</dbReference>
<keyword evidence="8" id="KW-0862">Zinc</keyword>
<proteinExistence type="inferred from homology"/>
<gene>
    <name evidence="16" type="ORF">TM35_000441810</name>
</gene>
<dbReference type="SUPFAM" id="SSF49899">
    <property type="entry name" value="Concanavalin A-like lectins/glucanases"/>
    <property type="match status" value="1"/>
</dbReference>
<keyword evidence="10 11" id="KW-0143">Chaperone</keyword>
<dbReference type="InterPro" id="IPR013320">
    <property type="entry name" value="ConA-like_dom_sf"/>
</dbReference>
<keyword evidence="4 14" id="KW-0732">Signal</keyword>
<evidence type="ECO:0000256" key="9">
    <source>
        <dbReference type="ARBA" id="ARBA00022837"/>
    </source>
</evidence>
<evidence type="ECO:0000256" key="11">
    <source>
        <dbReference type="PIRNR" id="PIRNR002356"/>
    </source>
</evidence>
<feature type="binding site" evidence="12">
    <location>
        <position position="109"/>
    </location>
    <ligand>
        <name>an alpha-D-glucoside</name>
        <dbReference type="ChEBI" id="CHEBI:22390"/>
    </ligand>
</feature>
<dbReference type="EMBL" id="NBCO01000044">
    <property type="protein sequence ID" value="ORC84525.1"/>
    <property type="molecule type" value="Genomic_DNA"/>
</dbReference>
<dbReference type="GO" id="GO:0005788">
    <property type="term" value="C:endoplasmic reticulum lumen"/>
    <property type="evidence" value="ECO:0007669"/>
    <property type="project" value="UniProtKB-SubCell"/>
</dbReference>